<reference evidence="12" key="1">
    <citation type="journal article" date="2011" name="Genome Biol.">
        <title>Comparative genomics of the social amoebae Dictyostelium discoideum and Dictyostelium purpureum.</title>
        <authorList>
            <consortium name="US DOE Joint Genome Institute (JGI-PGF)"/>
            <person name="Sucgang R."/>
            <person name="Kuo A."/>
            <person name="Tian X."/>
            <person name="Salerno W."/>
            <person name="Parikh A."/>
            <person name="Feasley C.L."/>
            <person name="Dalin E."/>
            <person name="Tu H."/>
            <person name="Huang E."/>
            <person name="Barry K."/>
            <person name="Lindquist E."/>
            <person name="Shapiro H."/>
            <person name="Bruce D."/>
            <person name="Schmutz J."/>
            <person name="Salamov A."/>
            <person name="Fey P."/>
            <person name="Gaudet P."/>
            <person name="Anjard C."/>
            <person name="Babu M.M."/>
            <person name="Basu S."/>
            <person name="Bushmanova Y."/>
            <person name="van der Wel H."/>
            <person name="Katoh-Kurasawa M."/>
            <person name="Dinh C."/>
            <person name="Coutinho P.M."/>
            <person name="Saito T."/>
            <person name="Elias M."/>
            <person name="Schaap P."/>
            <person name="Kay R.R."/>
            <person name="Henrissat B."/>
            <person name="Eichinger L."/>
            <person name="Rivero F."/>
            <person name="Putnam N.H."/>
            <person name="West C.M."/>
            <person name="Loomis W.F."/>
            <person name="Chisholm R.L."/>
            <person name="Shaulsky G."/>
            <person name="Strassmann J.E."/>
            <person name="Queller D.C."/>
            <person name="Kuspa A."/>
            <person name="Grigoriev I.V."/>
        </authorList>
    </citation>
    <scope>NUCLEOTIDE SEQUENCE [LARGE SCALE GENOMIC DNA]</scope>
    <source>
        <strain evidence="12">QSDP1</strain>
    </source>
</reference>
<feature type="domain" description="MATH" evidence="9">
    <location>
        <begin position="276"/>
        <end position="403"/>
    </location>
</feature>
<dbReference type="VEuPathDB" id="AmoebaDB:DICPUDRAFT_99194"/>
<dbReference type="GeneID" id="10505708"/>
<dbReference type="eggNOG" id="KOG0297">
    <property type="taxonomic scope" value="Eukaryota"/>
</dbReference>
<dbReference type="CDD" id="cd00121">
    <property type="entry name" value="MATH"/>
    <property type="match status" value="1"/>
</dbReference>
<organism evidence="11 12">
    <name type="scientific">Dictyostelium purpureum</name>
    <name type="common">Slime mold</name>
    <dbReference type="NCBI Taxonomy" id="5786"/>
    <lineage>
        <taxon>Eukaryota</taxon>
        <taxon>Amoebozoa</taxon>
        <taxon>Evosea</taxon>
        <taxon>Eumycetozoa</taxon>
        <taxon>Dictyostelia</taxon>
        <taxon>Dictyosteliales</taxon>
        <taxon>Dictyosteliaceae</taxon>
        <taxon>Dictyostelium</taxon>
    </lineage>
</organism>
<keyword evidence="4 8" id="KW-0479">Metal-binding</keyword>
<keyword evidence="3" id="KW-0963">Cytoplasm</keyword>
<evidence type="ECO:0000256" key="3">
    <source>
        <dbReference type="ARBA" id="ARBA00022490"/>
    </source>
</evidence>
<evidence type="ECO:0000256" key="5">
    <source>
        <dbReference type="ARBA" id="ARBA00022737"/>
    </source>
</evidence>
<dbReference type="Gene3D" id="2.60.210.10">
    <property type="entry name" value="Apoptosis, Tumor Necrosis Factor Receptor Associated Protein 2, Chain A"/>
    <property type="match status" value="1"/>
</dbReference>
<evidence type="ECO:0000313" key="11">
    <source>
        <dbReference type="EMBL" id="EGC31508.1"/>
    </source>
</evidence>
<dbReference type="AlphaFoldDB" id="F0ZX19"/>
<evidence type="ECO:0000256" key="2">
    <source>
        <dbReference type="ARBA" id="ARBA00004496"/>
    </source>
</evidence>
<dbReference type="FunCoup" id="F0ZX19">
    <property type="interactions" value="19"/>
</dbReference>
<dbReference type="EMBL" id="GL871249">
    <property type="protein sequence ID" value="EGC31508.1"/>
    <property type="molecule type" value="Genomic_DNA"/>
</dbReference>
<dbReference type="InterPro" id="IPR001293">
    <property type="entry name" value="Znf_TRAF"/>
</dbReference>
<keyword evidence="6 8" id="KW-0863">Zinc-finger</keyword>
<comment type="function">
    <text evidence="1">Probable adapter protein and signal transducer that links members of the tumor necrosis factor receptor family to different signaling pathways by association with the receptor cytoplasmic domain and kinases.</text>
</comment>
<dbReference type="PANTHER" id="PTHR10131">
    <property type="entry name" value="TNF RECEPTOR ASSOCIATED FACTOR"/>
    <property type="match status" value="1"/>
</dbReference>
<evidence type="ECO:0000259" key="9">
    <source>
        <dbReference type="PROSITE" id="PS50144"/>
    </source>
</evidence>
<gene>
    <name evidence="11" type="ORF">DICPUDRAFT_99194</name>
</gene>
<dbReference type="InParanoid" id="F0ZX19"/>
<evidence type="ECO:0000256" key="8">
    <source>
        <dbReference type="PROSITE-ProRule" id="PRU00207"/>
    </source>
</evidence>
<evidence type="ECO:0008006" key="13">
    <source>
        <dbReference type="Google" id="ProtNLM"/>
    </source>
</evidence>
<protein>
    <recommendedName>
        <fullName evidence="13">TRAF-type domain-containing protein</fullName>
    </recommendedName>
</protein>
<dbReference type="RefSeq" id="XP_003291960.1">
    <property type="nucleotide sequence ID" value="XM_003291912.1"/>
</dbReference>
<dbReference type="Proteomes" id="UP000001064">
    <property type="component" value="Unassembled WGS sequence"/>
</dbReference>
<feature type="domain" description="TRAF-type" evidence="10">
    <location>
        <begin position="176"/>
        <end position="231"/>
    </location>
</feature>
<dbReference type="Gene3D" id="3.30.40.10">
    <property type="entry name" value="Zinc/RING finger domain, C3HC4 (zinc finger)"/>
    <property type="match status" value="3"/>
</dbReference>
<evidence type="ECO:0000256" key="1">
    <source>
        <dbReference type="ARBA" id="ARBA00003051"/>
    </source>
</evidence>
<evidence type="ECO:0000256" key="7">
    <source>
        <dbReference type="ARBA" id="ARBA00022833"/>
    </source>
</evidence>
<keyword evidence="12" id="KW-1185">Reference proteome</keyword>
<dbReference type="OMA" id="HINKECQ"/>
<comment type="subcellular location">
    <subcellularLocation>
        <location evidence="2">Cytoplasm</location>
    </subcellularLocation>
</comment>
<dbReference type="SUPFAM" id="SSF57850">
    <property type="entry name" value="RING/U-box"/>
    <property type="match status" value="1"/>
</dbReference>
<evidence type="ECO:0000259" key="10">
    <source>
        <dbReference type="PROSITE" id="PS50145"/>
    </source>
</evidence>
<dbReference type="STRING" id="5786.F0ZX19"/>
<dbReference type="GO" id="GO:0008270">
    <property type="term" value="F:zinc ion binding"/>
    <property type="evidence" value="ECO:0007669"/>
    <property type="project" value="UniProtKB-KW"/>
</dbReference>
<feature type="zinc finger region" description="TRAF-type" evidence="8">
    <location>
        <begin position="176"/>
        <end position="231"/>
    </location>
</feature>
<dbReference type="PANTHER" id="PTHR10131:SF65">
    <property type="entry name" value="RING FINGER PROTEIN DG17-RELATED"/>
    <property type="match status" value="1"/>
</dbReference>
<name>F0ZX19_DICPU</name>
<evidence type="ECO:0000256" key="6">
    <source>
        <dbReference type="ARBA" id="ARBA00022771"/>
    </source>
</evidence>
<dbReference type="KEGG" id="dpp:DICPUDRAFT_99194"/>
<dbReference type="InterPro" id="IPR002083">
    <property type="entry name" value="MATH/TRAF_dom"/>
</dbReference>
<dbReference type="Pfam" id="PF22486">
    <property type="entry name" value="MATH_2"/>
    <property type="match status" value="1"/>
</dbReference>
<dbReference type="InterPro" id="IPR008974">
    <property type="entry name" value="TRAF-like"/>
</dbReference>
<dbReference type="InterPro" id="IPR013083">
    <property type="entry name" value="Znf_RING/FYVE/PHD"/>
</dbReference>
<dbReference type="GO" id="GO:0005737">
    <property type="term" value="C:cytoplasm"/>
    <property type="evidence" value="ECO:0000318"/>
    <property type="project" value="GO_Central"/>
</dbReference>
<proteinExistence type="predicted"/>
<sequence>MSRVIISFNVSELSSEFDDDYICPICMETYYEKEIYQCKEGHCSCKECWIKSLENKKECMQCKIQVNSFNEVSRVRQIEKFLLKTDVCCPYSFKNIIRVDESEELIKDGSGCNKMIKLGELDDHIENCGFRFVECEGCMDIFRYNQNKIHISKCEYQYINCKHCSKFNLLKTMEQHYFECPSFLIDCFVCNEKIKRGKMSKHINKECQEVVISCKFSQLGCNYKIKRKNLENHLDQINHTKQLYTAIECLSSSIEHLIIKNNQLSNSINELTKGKEYKNKWIVSNYSKIHHNVGDSLESPTFGYDTNLFEIRLYKNGKNDEEFYPYDDDIYTSIFLQSTGKQKNITFSITLLNKNPTKNHTHISNGNISTSGFGWEYFIKRDEINKENGYVTEDDKVEFEFTITYPNTKPLFSK</sequence>
<dbReference type="Pfam" id="PF02176">
    <property type="entry name" value="zf-TRAF"/>
    <property type="match status" value="1"/>
</dbReference>
<dbReference type="PROSITE" id="PS50145">
    <property type="entry name" value="ZF_TRAF"/>
    <property type="match status" value="1"/>
</dbReference>
<keyword evidence="7 8" id="KW-0862">Zinc</keyword>
<evidence type="ECO:0000256" key="4">
    <source>
        <dbReference type="ARBA" id="ARBA00022723"/>
    </source>
</evidence>
<dbReference type="PROSITE" id="PS50144">
    <property type="entry name" value="MATH"/>
    <property type="match status" value="1"/>
</dbReference>
<evidence type="ECO:0000313" key="12">
    <source>
        <dbReference type="Proteomes" id="UP000001064"/>
    </source>
</evidence>
<keyword evidence="5" id="KW-0677">Repeat</keyword>
<dbReference type="SUPFAM" id="SSF49599">
    <property type="entry name" value="TRAF domain-like"/>
    <property type="match status" value="3"/>
</dbReference>
<accession>F0ZX19</accession>
<dbReference type="OrthoDB" id="5972186at2759"/>